<dbReference type="Proteomes" id="UP000052967">
    <property type="component" value="Unassembled WGS sequence"/>
</dbReference>
<sequence length="75" mass="8818">IARIHIAENQKVQKHQKEQRAQEIEKHRIGRRRQHEIMARIQAAVIQIPKPPPSHTVKATEAKKFLKEKREAEVT</sequence>
<dbReference type="GO" id="GO:0007288">
    <property type="term" value="P:sperm axoneme assembly"/>
    <property type="evidence" value="ECO:0007669"/>
    <property type="project" value="TreeGrafter"/>
</dbReference>
<gene>
    <name evidence="2" type="ORF">N331_07181</name>
</gene>
<reference evidence="2 3" key="1">
    <citation type="submission" date="2014-04" db="EMBL/GenBank/DDBJ databases">
        <title>Genome evolution of avian class.</title>
        <authorList>
            <person name="Zhang G."/>
            <person name="Li C."/>
        </authorList>
    </citation>
    <scope>NUCLEOTIDE SEQUENCE [LARGE SCALE GENOMIC DNA]</scope>
    <source>
        <strain evidence="2">BGI_N331</strain>
    </source>
</reference>
<proteinExistence type="predicted"/>
<keyword evidence="3" id="KW-1185">Reference proteome</keyword>
<protein>
    <submittedName>
        <fullName evidence="2">Sperm flagellar protein 2</fullName>
    </submittedName>
</protein>
<evidence type="ECO:0000313" key="2">
    <source>
        <dbReference type="EMBL" id="KFQ29628.1"/>
    </source>
</evidence>
<feature type="region of interest" description="Disordered" evidence="1">
    <location>
        <begin position="1"/>
        <end position="21"/>
    </location>
</feature>
<feature type="non-terminal residue" evidence="2">
    <location>
        <position position="75"/>
    </location>
</feature>
<accession>A0A091QR07</accession>
<keyword evidence="2" id="KW-0282">Flagellum</keyword>
<evidence type="ECO:0000256" key="1">
    <source>
        <dbReference type="SAM" id="MobiDB-lite"/>
    </source>
</evidence>
<evidence type="ECO:0000313" key="3">
    <source>
        <dbReference type="Proteomes" id="UP000052967"/>
    </source>
</evidence>
<dbReference type="AlphaFoldDB" id="A0A091QR07"/>
<feature type="non-terminal residue" evidence="2">
    <location>
        <position position="1"/>
    </location>
</feature>
<keyword evidence="2" id="KW-0969">Cilium</keyword>
<dbReference type="InterPro" id="IPR052634">
    <property type="entry name" value="Sperm_flagellar-bone_growth"/>
</dbReference>
<dbReference type="EMBL" id="KK704902">
    <property type="protein sequence ID" value="KFQ29628.1"/>
    <property type="molecule type" value="Genomic_DNA"/>
</dbReference>
<name>A0A091QR07_MERNU</name>
<dbReference type="PANTHER" id="PTHR14919">
    <property type="entry name" value="KPL2-RELATED"/>
    <property type="match status" value="1"/>
</dbReference>
<dbReference type="GO" id="GO:0097225">
    <property type="term" value="C:sperm midpiece"/>
    <property type="evidence" value="ECO:0007669"/>
    <property type="project" value="TreeGrafter"/>
</dbReference>
<organism evidence="2 3">
    <name type="scientific">Merops nubicus</name>
    <name type="common">Northern carmine bee-eater</name>
    <dbReference type="NCBI Taxonomy" id="57421"/>
    <lineage>
        <taxon>Eukaryota</taxon>
        <taxon>Metazoa</taxon>
        <taxon>Chordata</taxon>
        <taxon>Craniata</taxon>
        <taxon>Vertebrata</taxon>
        <taxon>Euteleostomi</taxon>
        <taxon>Archelosauria</taxon>
        <taxon>Archosauria</taxon>
        <taxon>Dinosauria</taxon>
        <taxon>Saurischia</taxon>
        <taxon>Theropoda</taxon>
        <taxon>Coelurosauria</taxon>
        <taxon>Aves</taxon>
        <taxon>Neognathae</taxon>
        <taxon>Neoaves</taxon>
        <taxon>Telluraves</taxon>
        <taxon>Coraciimorphae</taxon>
        <taxon>Coraciiformes</taxon>
        <taxon>Meropidae</taxon>
        <taxon>Merops</taxon>
    </lineage>
</organism>
<dbReference type="GO" id="GO:0002177">
    <property type="term" value="C:manchette"/>
    <property type="evidence" value="ECO:0007669"/>
    <property type="project" value="TreeGrafter"/>
</dbReference>
<keyword evidence="2" id="KW-0966">Cell projection</keyword>
<dbReference type="PANTHER" id="PTHR14919:SF0">
    <property type="entry name" value="SPERM FLAGELLAR PROTEIN 2"/>
    <property type="match status" value="1"/>
</dbReference>